<keyword evidence="4" id="KW-0238">DNA-binding</keyword>
<keyword evidence="2" id="KW-0805">Transcription regulation</keyword>
<feature type="domain" description="RNA polymerase sigma-70 region 4" evidence="7">
    <location>
        <begin position="111"/>
        <end position="158"/>
    </location>
</feature>
<dbReference type="RefSeq" id="WP_086784167.1">
    <property type="nucleotide sequence ID" value="NZ_JAGIOO010000001.1"/>
</dbReference>
<reference evidence="8 9" key="1">
    <citation type="submission" date="2021-03" db="EMBL/GenBank/DDBJ databases">
        <title>Sequencing the genomes of 1000 actinobacteria strains.</title>
        <authorList>
            <person name="Klenk H.-P."/>
        </authorList>
    </citation>
    <scope>NUCLEOTIDE SEQUENCE [LARGE SCALE GENOMIC DNA]</scope>
    <source>
        <strain evidence="8 9">DSM 44580</strain>
    </source>
</reference>
<dbReference type="EMBL" id="JAGIOO010000001">
    <property type="protein sequence ID" value="MBP2479636.1"/>
    <property type="molecule type" value="Genomic_DNA"/>
</dbReference>
<dbReference type="InterPro" id="IPR013325">
    <property type="entry name" value="RNA_pol_sigma_r2"/>
</dbReference>
<evidence type="ECO:0000313" key="8">
    <source>
        <dbReference type="EMBL" id="MBP2479636.1"/>
    </source>
</evidence>
<dbReference type="SUPFAM" id="SSF88659">
    <property type="entry name" value="Sigma3 and sigma4 domains of RNA polymerase sigma factors"/>
    <property type="match status" value="1"/>
</dbReference>
<dbReference type="Proteomes" id="UP001519363">
    <property type="component" value="Unassembled WGS sequence"/>
</dbReference>
<evidence type="ECO:0000259" key="7">
    <source>
        <dbReference type="Pfam" id="PF04545"/>
    </source>
</evidence>
<evidence type="ECO:0000256" key="5">
    <source>
        <dbReference type="ARBA" id="ARBA00023163"/>
    </source>
</evidence>
<organism evidence="8 9">
    <name type="scientific">Crossiella equi</name>
    <dbReference type="NCBI Taxonomy" id="130796"/>
    <lineage>
        <taxon>Bacteria</taxon>
        <taxon>Bacillati</taxon>
        <taxon>Actinomycetota</taxon>
        <taxon>Actinomycetes</taxon>
        <taxon>Pseudonocardiales</taxon>
        <taxon>Pseudonocardiaceae</taxon>
        <taxon>Crossiella</taxon>
    </lineage>
</organism>
<keyword evidence="9" id="KW-1185">Reference proteome</keyword>
<dbReference type="InterPro" id="IPR014284">
    <property type="entry name" value="RNA_pol_sigma-70_dom"/>
</dbReference>
<evidence type="ECO:0000256" key="4">
    <source>
        <dbReference type="ARBA" id="ARBA00023125"/>
    </source>
</evidence>
<evidence type="ECO:0000313" key="9">
    <source>
        <dbReference type="Proteomes" id="UP001519363"/>
    </source>
</evidence>
<protein>
    <submittedName>
        <fullName evidence="8">RNA polymerase sigma-70 factor (ECF subfamily)</fullName>
    </submittedName>
</protein>
<name>A0ABS5AST1_9PSEU</name>
<keyword evidence="3" id="KW-0731">Sigma factor</keyword>
<accession>A0ABS5AST1</accession>
<sequence>MSTTAAELLRLVHDRHAPALRRFALRLTGDEQLSQDVVQESLLRLWRSPAVLDQGESAARAWLFRVARNVVIDERRSAHSRREVGAARVPDPPRPDQTDSVLDAWVITDVLTQLTAEHRTVIIRAFYLGHSVAELAVDLAVPQGTVRSRLHYGLRALRLALREKGLTSR</sequence>
<dbReference type="InterPro" id="IPR036388">
    <property type="entry name" value="WH-like_DNA-bd_sf"/>
</dbReference>
<dbReference type="Pfam" id="PF04542">
    <property type="entry name" value="Sigma70_r2"/>
    <property type="match status" value="1"/>
</dbReference>
<dbReference type="InterPro" id="IPR007630">
    <property type="entry name" value="RNA_pol_sigma70_r4"/>
</dbReference>
<dbReference type="CDD" id="cd06171">
    <property type="entry name" value="Sigma70_r4"/>
    <property type="match status" value="1"/>
</dbReference>
<dbReference type="Pfam" id="PF04545">
    <property type="entry name" value="Sigma70_r4"/>
    <property type="match status" value="1"/>
</dbReference>
<evidence type="ECO:0000256" key="1">
    <source>
        <dbReference type="ARBA" id="ARBA00010641"/>
    </source>
</evidence>
<comment type="caution">
    <text evidence="8">The sequence shown here is derived from an EMBL/GenBank/DDBJ whole genome shotgun (WGS) entry which is preliminary data.</text>
</comment>
<keyword evidence="5" id="KW-0804">Transcription</keyword>
<dbReference type="Gene3D" id="1.10.1740.10">
    <property type="match status" value="1"/>
</dbReference>
<dbReference type="Gene3D" id="1.10.10.10">
    <property type="entry name" value="Winged helix-like DNA-binding domain superfamily/Winged helix DNA-binding domain"/>
    <property type="match status" value="1"/>
</dbReference>
<evidence type="ECO:0000256" key="3">
    <source>
        <dbReference type="ARBA" id="ARBA00023082"/>
    </source>
</evidence>
<dbReference type="NCBIfam" id="TIGR02937">
    <property type="entry name" value="sigma70-ECF"/>
    <property type="match status" value="1"/>
</dbReference>
<feature type="domain" description="RNA polymerase sigma-70 region 2" evidence="6">
    <location>
        <begin position="14"/>
        <end position="78"/>
    </location>
</feature>
<dbReference type="PANTHER" id="PTHR43133:SF52">
    <property type="entry name" value="ECF RNA POLYMERASE SIGMA FACTOR SIGL"/>
    <property type="match status" value="1"/>
</dbReference>
<dbReference type="PANTHER" id="PTHR43133">
    <property type="entry name" value="RNA POLYMERASE ECF-TYPE SIGMA FACTO"/>
    <property type="match status" value="1"/>
</dbReference>
<proteinExistence type="inferred from homology"/>
<evidence type="ECO:0000259" key="6">
    <source>
        <dbReference type="Pfam" id="PF04542"/>
    </source>
</evidence>
<dbReference type="SUPFAM" id="SSF88946">
    <property type="entry name" value="Sigma2 domain of RNA polymerase sigma factors"/>
    <property type="match status" value="1"/>
</dbReference>
<dbReference type="InterPro" id="IPR013324">
    <property type="entry name" value="RNA_pol_sigma_r3/r4-like"/>
</dbReference>
<dbReference type="InterPro" id="IPR039425">
    <property type="entry name" value="RNA_pol_sigma-70-like"/>
</dbReference>
<gene>
    <name evidence="8" type="ORF">JOF53_008508</name>
</gene>
<evidence type="ECO:0000256" key="2">
    <source>
        <dbReference type="ARBA" id="ARBA00023015"/>
    </source>
</evidence>
<dbReference type="InterPro" id="IPR007627">
    <property type="entry name" value="RNA_pol_sigma70_r2"/>
</dbReference>
<comment type="similarity">
    <text evidence="1">Belongs to the sigma-70 factor family. ECF subfamily.</text>
</comment>